<dbReference type="EC" id="4.2.1.59" evidence="9"/>
<dbReference type="EMBL" id="JAGQFT010000122">
    <property type="protein sequence ID" value="MBR0563346.1"/>
    <property type="molecule type" value="Genomic_DNA"/>
</dbReference>
<dbReference type="InterPro" id="IPR029069">
    <property type="entry name" value="HotDog_dom_sf"/>
</dbReference>
<dbReference type="PANTHER" id="PTHR30272:SF1">
    <property type="entry name" value="3-HYDROXYACYL-[ACYL-CARRIER-PROTEIN] DEHYDRATASE"/>
    <property type="match status" value="1"/>
</dbReference>
<protein>
    <recommendedName>
        <fullName evidence="9">3-hydroxyacyl-[acyl-carrier-protein] dehydratase FabZ</fullName>
        <ecNumber evidence="9">4.2.1.59</ecNumber>
    </recommendedName>
    <alternativeName>
        <fullName evidence="9">(3R)-hydroxymyristoyl-[acyl-carrier-protein] dehydratase</fullName>
        <shortName evidence="9">(3R)-hydroxymyristoyl-ACP dehydrase</shortName>
    </alternativeName>
    <alternativeName>
        <fullName evidence="9">Beta-hydroxyacyl-ACP dehydratase</fullName>
    </alternativeName>
</protein>
<dbReference type="CDD" id="cd01288">
    <property type="entry name" value="FabZ"/>
    <property type="match status" value="1"/>
</dbReference>
<evidence type="ECO:0000256" key="4">
    <source>
        <dbReference type="ARBA" id="ARBA00022516"/>
    </source>
</evidence>
<keyword evidence="6 9" id="KW-0443">Lipid metabolism</keyword>
<evidence type="ECO:0000256" key="1">
    <source>
        <dbReference type="ARBA" id="ARBA00004496"/>
    </source>
</evidence>
<evidence type="ECO:0000313" key="11">
    <source>
        <dbReference type="EMBL" id="MBS7456343.1"/>
    </source>
</evidence>
<dbReference type="NCBIfam" id="TIGR01750">
    <property type="entry name" value="fabZ"/>
    <property type="match status" value="1"/>
</dbReference>
<evidence type="ECO:0000256" key="9">
    <source>
        <dbReference type="HAMAP-Rule" id="MF_00406"/>
    </source>
</evidence>
<evidence type="ECO:0000313" key="10">
    <source>
        <dbReference type="EMBL" id="MBR0563346.1"/>
    </source>
</evidence>
<dbReference type="RefSeq" id="WP_211927259.1">
    <property type="nucleotide sequence ID" value="NZ_JAGQFT020000002.1"/>
</dbReference>
<evidence type="ECO:0000256" key="7">
    <source>
        <dbReference type="ARBA" id="ARBA00023239"/>
    </source>
</evidence>
<dbReference type="GO" id="GO:0016020">
    <property type="term" value="C:membrane"/>
    <property type="evidence" value="ECO:0007669"/>
    <property type="project" value="GOC"/>
</dbReference>
<feature type="active site" evidence="9">
    <location>
        <position position="58"/>
    </location>
</feature>
<comment type="caution">
    <text evidence="10">The sequence shown here is derived from an EMBL/GenBank/DDBJ whole genome shotgun (WGS) entry which is preliminary data.</text>
</comment>
<dbReference type="Pfam" id="PF07977">
    <property type="entry name" value="FabA"/>
    <property type="match status" value="1"/>
</dbReference>
<evidence type="ECO:0000313" key="12">
    <source>
        <dbReference type="Proteomes" id="UP000675747"/>
    </source>
</evidence>
<evidence type="ECO:0000256" key="3">
    <source>
        <dbReference type="ARBA" id="ARBA00022490"/>
    </source>
</evidence>
<dbReference type="Gene3D" id="3.10.129.10">
    <property type="entry name" value="Hotdog Thioesterase"/>
    <property type="match status" value="1"/>
</dbReference>
<dbReference type="PANTHER" id="PTHR30272">
    <property type="entry name" value="3-HYDROXYACYL-[ACYL-CARRIER-PROTEIN] DEHYDRATASE"/>
    <property type="match status" value="1"/>
</dbReference>
<evidence type="ECO:0000256" key="5">
    <source>
        <dbReference type="ARBA" id="ARBA00022556"/>
    </source>
</evidence>
<dbReference type="HAMAP" id="MF_00406">
    <property type="entry name" value="FabZ"/>
    <property type="match status" value="1"/>
</dbReference>
<organism evidence="10">
    <name type="scientific">Coralloluteibacterium stylophorae</name>
    <dbReference type="NCBI Taxonomy" id="1776034"/>
    <lineage>
        <taxon>Bacteria</taxon>
        <taxon>Pseudomonadati</taxon>
        <taxon>Pseudomonadota</taxon>
        <taxon>Gammaproteobacteria</taxon>
        <taxon>Lysobacterales</taxon>
        <taxon>Lysobacteraceae</taxon>
        <taxon>Coralloluteibacterium</taxon>
    </lineage>
</organism>
<reference evidence="10" key="2">
    <citation type="submission" date="2021-04" db="EMBL/GenBank/DDBJ databases">
        <authorList>
            <person name="Karlyshev A.V."/>
        </authorList>
    </citation>
    <scope>NUCLEOTIDE SEQUENCE</scope>
    <source>
        <strain evidence="10">LMG 29479</strain>
    </source>
</reference>
<dbReference type="InterPro" id="IPR010084">
    <property type="entry name" value="FabZ"/>
</dbReference>
<comment type="similarity">
    <text evidence="2 9">Belongs to the thioester dehydratase family. FabZ subfamily.</text>
</comment>
<comment type="catalytic activity">
    <reaction evidence="9">
        <text>a (3R)-hydroxyacyl-[ACP] = a (2E)-enoyl-[ACP] + H2O</text>
        <dbReference type="Rhea" id="RHEA:13097"/>
        <dbReference type="Rhea" id="RHEA-COMP:9925"/>
        <dbReference type="Rhea" id="RHEA-COMP:9945"/>
        <dbReference type="ChEBI" id="CHEBI:15377"/>
        <dbReference type="ChEBI" id="CHEBI:78784"/>
        <dbReference type="ChEBI" id="CHEBI:78827"/>
        <dbReference type="EC" id="4.2.1.59"/>
    </reaction>
</comment>
<keyword evidence="5 9" id="KW-0441">Lipid A biosynthesis</keyword>
<dbReference type="AlphaFoldDB" id="A0A8J8AY51"/>
<dbReference type="GO" id="GO:0019171">
    <property type="term" value="F:(3R)-hydroxyacyl-[acyl-carrier-protein] dehydratase activity"/>
    <property type="evidence" value="ECO:0007669"/>
    <property type="project" value="UniProtKB-EC"/>
</dbReference>
<sequence>MTDTAPQITLPIDSARIQEMLPHRYPFLLVDRVVEVEPGKRIRALKNVTRNEPFFDGHFPNKPVMPGVLIIEAMAQAGGLLTQLSEQASACDNKQYFLVKVDEVRFSRMVVPGDQLVLEVELRRTLRRMGFYSARALVDGEEAARAEIVCADRSA</sequence>
<dbReference type="GO" id="GO:0005737">
    <property type="term" value="C:cytoplasm"/>
    <property type="evidence" value="ECO:0007669"/>
    <property type="project" value="UniProtKB-SubCell"/>
</dbReference>
<keyword evidence="3 9" id="KW-0963">Cytoplasm</keyword>
<dbReference type="EMBL" id="JAGQFT020000002">
    <property type="protein sequence ID" value="MBS7456343.1"/>
    <property type="molecule type" value="Genomic_DNA"/>
</dbReference>
<dbReference type="NCBIfam" id="NF000582">
    <property type="entry name" value="PRK00006.1"/>
    <property type="match status" value="1"/>
</dbReference>
<dbReference type="InterPro" id="IPR013114">
    <property type="entry name" value="FabA_FabZ"/>
</dbReference>
<proteinExistence type="inferred from homology"/>
<evidence type="ECO:0000256" key="6">
    <source>
        <dbReference type="ARBA" id="ARBA00023098"/>
    </source>
</evidence>
<keyword evidence="7 9" id="KW-0456">Lyase</keyword>
<evidence type="ECO:0000256" key="2">
    <source>
        <dbReference type="ARBA" id="ARBA00009174"/>
    </source>
</evidence>
<evidence type="ECO:0000256" key="8">
    <source>
        <dbReference type="ARBA" id="ARBA00025049"/>
    </source>
</evidence>
<name>A0A8J8AY51_9GAMM</name>
<dbReference type="GO" id="GO:0006633">
    <property type="term" value="P:fatty acid biosynthetic process"/>
    <property type="evidence" value="ECO:0007669"/>
    <property type="project" value="UniProtKB-UniRule"/>
</dbReference>
<accession>A0A8J8AY51</accession>
<dbReference type="GO" id="GO:0009245">
    <property type="term" value="P:lipid A biosynthetic process"/>
    <property type="evidence" value="ECO:0007669"/>
    <property type="project" value="UniProtKB-UniRule"/>
</dbReference>
<gene>
    <name evidence="9 10" type="primary">fabZ</name>
    <name evidence="11" type="ORF">KB893_004230</name>
    <name evidence="10" type="ORF">KB893_12605</name>
</gene>
<comment type="function">
    <text evidence="8 9">Involved in unsaturated fatty acids biosynthesis. Catalyzes the dehydration of short chain beta-hydroxyacyl-ACPs and long chain saturated and unsaturated beta-hydroxyacyl-ACPs.</text>
</comment>
<dbReference type="Proteomes" id="UP000675747">
    <property type="component" value="Unassembled WGS sequence"/>
</dbReference>
<reference evidence="11 12" key="1">
    <citation type="journal article" date="2021" name="Microbiol. Resour. Announc.">
        <title>Draft Genome Sequence of Coralloluteibacterium stylophorae LMG 29479T.</title>
        <authorList>
            <person name="Karlyshev A.V."/>
            <person name="Kudryashova E.B."/>
            <person name="Ariskina E.V."/>
            <person name="Conroy A.P."/>
            <person name="Abidueva E.Y."/>
        </authorList>
    </citation>
    <scope>NUCLEOTIDE SEQUENCE [LARGE SCALE GENOMIC DNA]</scope>
    <source>
        <strain evidence="11 12">LMG 29479</strain>
    </source>
</reference>
<keyword evidence="4 9" id="KW-0444">Lipid biosynthesis</keyword>
<dbReference type="FunFam" id="3.10.129.10:FF:000001">
    <property type="entry name" value="3-hydroxyacyl-[acyl-carrier-protein] dehydratase FabZ"/>
    <property type="match status" value="1"/>
</dbReference>
<keyword evidence="12" id="KW-1185">Reference proteome</keyword>
<dbReference type="SUPFAM" id="SSF54637">
    <property type="entry name" value="Thioesterase/thiol ester dehydrase-isomerase"/>
    <property type="match status" value="1"/>
</dbReference>
<comment type="subcellular location">
    <subcellularLocation>
        <location evidence="1 9">Cytoplasm</location>
    </subcellularLocation>
</comment>